<dbReference type="Proteomes" id="UP000230790">
    <property type="component" value="Unassembled WGS sequence"/>
</dbReference>
<evidence type="ECO:0000256" key="2">
    <source>
        <dbReference type="ARBA" id="ARBA00023002"/>
    </source>
</evidence>
<evidence type="ECO:0008006" key="5">
    <source>
        <dbReference type="Google" id="ProtNLM"/>
    </source>
</evidence>
<protein>
    <recommendedName>
        <fullName evidence="5">Short-chain dehydrogenase</fullName>
    </recommendedName>
</protein>
<dbReference type="NCBIfam" id="NF005559">
    <property type="entry name" value="PRK07231.1"/>
    <property type="match status" value="1"/>
</dbReference>
<dbReference type="PANTHER" id="PTHR43639:SF1">
    <property type="entry name" value="SHORT-CHAIN DEHYDROGENASE_REDUCTASE FAMILY PROTEIN"/>
    <property type="match status" value="1"/>
</dbReference>
<sequence>MAHRVQDKVIIVTGAAQGIGFGIAEMLAQEGARVVIADKQAEKGEAAAAKICAAGHTAIFQYADVTREADCAALVQIAVQRFGKLDGLVNNAGWFPRATLEETSTELWEAIMNVNVRSAFYCCKYAIPAMQHAGGGSIVNIGSIHGLQASANLVAYGAAKGALLNLTRTLAGAYGADRIRCNYLIPGWVLSEGEIALAESRGGDVNELRAQGAQLLFGRHQTPQDAAYAVVYLISDESSQVTGSIFHIDAGMSSLIFKARHVA</sequence>
<dbReference type="SUPFAM" id="SSF51735">
    <property type="entry name" value="NAD(P)-binding Rossmann-fold domains"/>
    <property type="match status" value="1"/>
</dbReference>
<comment type="caution">
    <text evidence="3">The sequence shown here is derived from an EMBL/GenBank/DDBJ whole genome shotgun (WGS) entry which is preliminary data.</text>
</comment>
<evidence type="ECO:0000313" key="3">
    <source>
        <dbReference type="EMBL" id="PJF47988.1"/>
    </source>
</evidence>
<dbReference type="CDD" id="cd05233">
    <property type="entry name" value="SDR_c"/>
    <property type="match status" value="1"/>
</dbReference>
<dbReference type="FunFam" id="3.40.50.720:FF:000084">
    <property type="entry name" value="Short-chain dehydrogenase reductase"/>
    <property type="match status" value="1"/>
</dbReference>
<evidence type="ECO:0000256" key="1">
    <source>
        <dbReference type="ARBA" id="ARBA00006484"/>
    </source>
</evidence>
<dbReference type="AlphaFoldDB" id="A0A2M8QDZ2"/>
<dbReference type="PROSITE" id="PS00061">
    <property type="entry name" value="ADH_SHORT"/>
    <property type="match status" value="1"/>
</dbReference>
<keyword evidence="2" id="KW-0560">Oxidoreductase</keyword>
<dbReference type="Pfam" id="PF13561">
    <property type="entry name" value="adh_short_C2"/>
    <property type="match status" value="1"/>
</dbReference>
<name>A0A2M8QDZ2_9CHLR</name>
<proteinExistence type="inferred from homology"/>
<dbReference type="EMBL" id="PGTN01000028">
    <property type="protein sequence ID" value="PJF47988.1"/>
    <property type="molecule type" value="Genomic_DNA"/>
</dbReference>
<dbReference type="PRINTS" id="PR00080">
    <property type="entry name" value="SDRFAMILY"/>
</dbReference>
<dbReference type="InterPro" id="IPR002347">
    <property type="entry name" value="SDR_fam"/>
</dbReference>
<evidence type="ECO:0000313" key="4">
    <source>
        <dbReference type="Proteomes" id="UP000230790"/>
    </source>
</evidence>
<reference evidence="3 4" key="1">
    <citation type="submission" date="2017-11" db="EMBL/GenBank/DDBJ databases">
        <title>Evolution of Phototrophy in the Chloroflexi Phylum Driven by Horizontal Gene Transfer.</title>
        <authorList>
            <person name="Ward L.M."/>
            <person name="Hemp J."/>
            <person name="Shih P.M."/>
            <person name="Mcglynn S.E."/>
            <person name="Fischer W."/>
        </authorList>
    </citation>
    <scope>NUCLEOTIDE SEQUENCE [LARGE SCALE GENOMIC DNA]</scope>
    <source>
        <strain evidence="3">JP3_7</strain>
    </source>
</reference>
<dbReference type="InterPro" id="IPR036291">
    <property type="entry name" value="NAD(P)-bd_dom_sf"/>
</dbReference>
<organism evidence="3 4">
    <name type="scientific">Candidatus Thermofonsia Clade 3 bacterium</name>
    <dbReference type="NCBI Taxonomy" id="2364212"/>
    <lineage>
        <taxon>Bacteria</taxon>
        <taxon>Bacillati</taxon>
        <taxon>Chloroflexota</taxon>
        <taxon>Candidatus Thermofontia</taxon>
        <taxon>Candidatus Thermofonsia Clade 3</taxon>
    </lineage>
</organism>
<gene>
    <name evidence="3" type="ORF">CUN48_05955</name>
</gene>
<dbReference type="PANTHER" id="PTHR43639">
    <property type="entry name" value="OXIDOREDUCTASE, SHORT-CHAIN DEHYDROGENASE/REDUCTASE FAMILY (AFU_ORTHOLOGUE AFUA_5G02870)"/>
    <property type="match status" value="1"/>
</dbReference>
<comment type="similarity">
    <text evidence="1">Belongs to the short-chain dehydrogenases/reductases (SDR) family.</text>
</comment>
<accession>A0A2M8QDZ2</accession>
<dbReference type="PRINTS" id="PR00081">
    <property type="entry name" value="GDHRDH"/>
</dbReference>
<dbReference type="InterPro" id="IPR020904">
    <property type="entry name" value="Sc_DH/Rdtase_CS"/>
</dbReference>
<dbReference type="GO" id="GO:0016491">
    <property type="term" value="F:oxidoreductase activity"/>
    <property type="evidence" value="ECO:0007669"/>
    <property type="project" value="UniProtKB-KW"/>
</dbReference>
<dbReference type="Gene3D" id="3.40.50.720">
    <property type="entry name" value="NAD(P)-binding Rossmann-like Domain"/>
    <property type="match status" value="1"/>
</dbReference>